<organism evidence="2 3">
    <name type="scientific">Nocardioides baekrokdamisoli</name>
    <dbReference type="NCBI Taxonomy" id="1804624"/>
    <lineage>
        <taxon>Bacteria</taxon>
        <taxon>Bacillati</taxon>
        <taxon>Actinomycetota</taxon>
        <taxon>Actinomycetes</taxon>
        <taxon>Propionibacteriales</taxon>
        <taxon>Nocardioidaceae</taxon>
        <taxon>Nocardioides</taxon>
    </lineage>
</organism>
<feature type="transmembrane region" description="Helical" evidence="1">
    <location>
        <begin position="12"/>
        <end position="32"/>
    </location>
</feature>
<reference evidence="2 3" key="1">
    <citation type="submission" date="2018-11" db="EMBL/GenBank/DDBJ databases">
        <title>Complete genome sequence of Nocardioides baekrokdamisoli strain KCTC 39748.</title>
        <authorList>
            <person name="Kang S.W."/>
            <person name="Lee K.C."/>
            <person name="Kim K.K."/>
            <person name="Kim J.S."/>
            <person name="Kim D.S."/>
            <person name="Ko S.H."/>
            <person name="Yang S.H."/>
            <person name="Shin Y.K."/>
            <person name="Lee J.S."/>
        </authorList>
    </citation>
    <scope>NUCLEOTIDE SEQUENCE [LARGE SCALE GENOMIC DNA]</scope>
    <source>
        <strain evidence="2 3">KCTC 39748</strain>
    </source>
</reference>
<sequence length="76" mass="8141">MSLTSDRDRLVRLSRYVALGAGVLGLVVSVALHSRLLMLITIGVEVTAILGTRVFLVVAGSGHRAEGRRLKADLDK</sequence>
<dbReference type="EMBL" id="AP019307">
    <property type="protein sequence ID" value="BBH17429.1"/>
    <property type="molecule type" value="Genomic_DNA"/>
</dbReference>
<accession>A0A3G9J345</accession>
<dbReference type="Proteomes" id="UP000271573">
    <property type="component" value="Chromosome"/>
</dbReference>
<keyword evidence="1" id="KW-1133">Transmembrane helix</keyword>
<gene>
    <name evidence="2" type="ORF">Back2_17160</name>
</gene>
<evidence type="ECO:0000256" key="1">
    <source>
        <dbReference type="SAM" id="Phobius"/>
    </source>
</evidence>
<keyword evidence="1" id="KW-0812">Transmembrane</keyword>
<dbReference type="RefSeq" id="WP_125568575.1">
    <property type="nucleotide sequence ID" value="NZ_AP019307.1"/>
</dbReference>
<protein>
    <submittedName>
        <fullName evidence="2">Uncharacterized protein</fullName>
    </submittedName>
</protein>
<dbReference type="KEGG" id="nbe:Back2_17160"/>
<evidence type="ECO:0000313" key="3">
    <source>
        <dbReference type="Proteomes" id="UP000271573"/>
    </source>
</evidence>
<feature type="transmembrane region" description="Helical" evidence="1">
    <location>
        <begin position="38"/>
        <end position="59"/>
    </location>
</feature>
<dbReference type="AlphaFoldDB" id="A0A3G9J345"/>
<keyword evidence="3" id="KW-1185">Reference proteome</keyword>
<keyword evidence="1" id="KW-0472">Membrane</keyword>
<name>A0A3G9J345_9ACTN</name>
<proteinExistence type="predicted"/>
<evidence type="ECO:0000313" key="2">
    <source>
        <dbReference type="EMBL" id="BBH17429.1"/>
    </source>
</evidence>